<reference evidence="1" key="1">
    <citation type="submission" date="2021-11" db="EMBL/GenBank/DDBJ databases">
        <title>WGS analysis for carbapenemase-producing Enterobacterales outbreak in a University Hospital, Japan.</title>
        <authorList>
            <person name="Tukada M."/>
            <person name="Miyazaki T."/>
            <person name="Aoki K."/>
            <person name="Yoshizawa S."/>
            <person name="Ishii Y."/>
            <person name="Tateda K."/>
        </authorList>
    </citation>
    <scope>NUCLEOTIDE SEQUENCE</scope>
    <source>
        <strain evidence="1">TUM16652</strain>
    </source>
</reference>
<gene>
    <name evidence="1" type="ORF">TUM16652_26250</name>
</gene>
<organism evidence="1 2">
    <name type="scientific">Enterobacter cloacae</name>
    <dbReference type="NCBI Taxonomy" id="550"/>
    <lineage>
        <taxon>Bacteria</taxon>
        <taxon>Pseudomonadati</taxon>
        <taxon>Pseudomonadota</taxon>
        <taxon>Gammaproteobacteria</taxon>
        <taxon>Enterobacterales</taxon>
        <taxon>Enterobacteriaceae</taxon>
        <taxon>Enterobacter</taxon>
        <taxon>Enterobacter cloacae complex</taxon>
    </lineage>
</organism>
<accession>A0ABD0BRA4</accession>
<dbReference type="AlphaFoldDB" id="A0ABD0BRA4"/>
<protein>
    <submittedName>
        <fullName evidence="1">Uncharacterized protein</fullName>
    </submittedName>
</protein>
<sequence>MISPVSLLPERQIINKKEAEMCRINVQSLLIKIKKETTKGTDDDIFANPASFILRRY</sequence>
<proteinExistence type="predicted"/>
<dbReference type="Proteomes" id="UP001050241">
    <property type="component" value="Unassembled WGS sequence"/>
</dbReference>
<dbReference type="EMBL" id="BQFY01000015">
    <property type="protein sequence ID" value="GJJ83926.1"/>
    <property type="molecule type" value="Genomic_DNA"/>
</dbReference>
<evidence type="ECO:0000313" key="1">
    <source>
        <dbReference type="EMBL" id="GJJ83926.1"/>
    </source>
</evidence>
<comment type="caution">
    <text evidence="1">The sequence shown here is derived from an EMBL/GenBank/DDBJ whole genome shotgun (WGS) entry which is preliminary data.</text>
</comment>
<evidence type="ECO:0000313" key="2">
    <source>
        <dbReference type="Proteomes" id="UP001050241"/>
    </source>
</evidence>
<name>A0ABD0BRA4_ENTCL</name>